<organism evidence="4 5">
    <name type="scientific">Johnsonella ignava ATCC 51276</name>
    <dbReference type="NCBI Taxonomy" id="679200"/>
    <lineage>
        <taxon>Bacteria</taxon>
        <taxon>Bacillati</taxon>
        <taxon>Bacillota</taxon>
        <taxon>Clostridia</taxon>
        <taxon>Lachnospirales</taxon>
        <taxon>Lachnospiraceae</taxon>
        <taxon>Johnsonella</taxon>
    </lineage>
</organism>
<dbReference type="OrthoDB" id="7959174at2"/>
<evidence type="ECO:0000256" key="1">
    <source>
        <dbReference type="SAM" id="Coils"/>
    </source>
</evidence>
<dbReference type="SUPFAM" id="SSF101262">
    <property type="entry name" value="Methenyltetrahydrofolate cyclohydrolase-like"/>
    <property type="match status" value="1"/>
</dbReference>
<name>G5GHE0_9FIRM</name>
<sequence>MMLEKKTTQFLEELASSAPVPGGGGACAAVGAFSCALGMMVANLTIGKKKYAAVEEEIKETKNNLDSLMKELIKLTDDDAAVFEPLSKAYGLPKDTPQQQEYKEKVLEDVLYKASKVPLNIMETVLKAMKLLDIVGEKGSTLVISDVGVAIIFAQAAIEGASLNIFINTKLMKDEAHKKELDSRADAIIEEGRKLKEKVSGVVMQKIRPS</sequence>
<dbReference type="InterPro" id="IPR036178">
    <property type="entry name" value="Formintransfe-cycloase-like_sf"/>
</dbReference>
<dbReference type="eggNOG" id="COG3404">
    <property type="taxonomic scope" value="Bacteria"/>
</dbReference>
<gene>
    <name evidence="4" type="ORF">HMPREF9333_00980</name>
</gene>
<proteinExistence type="predicted"/>
<dbReference type="RefSeq" id="WP_005540323.1">
    <property type="nucleotide sequence ID" value="NZ_JH378831.1"/>
</dbReference>
<dbReference type="Gene3D" id="1.20.120.680">
    <property type="entry name" value="Formiminotetrahydrofolate cyclodeaminase monomer, up-and-down helical bundle"/>
    <property type="match status" value="1"/>
</dbReference>
<keyword evidence="2" id="KW-1133">Transmembrane helix</keyword>
<dbReference type="GO" id="GO:0003824">
    <property type="term" value="F:catalytic activity"/>
    <property type="evidence" value="ECO:0007669"/>
    <property type="project" value="InterPro"/>
</dbReference>
<feature type="domain" description="Cyclodeaminase/cyclohydrolase" evidence="3">
    <location>
        <begin position="8"/>
        <end position="186"/>
    </location>
</feature>
<accession>G5GHE0</accession>
<comment type="caution">
    <text evidence="4">The sequence shown here is derived from an EMBL/GenBank/DDBJ whole genome shotgun (WGS) entry which is preliminary data.</text>
</comment>
<keyword evidence="2" id="KW-0472">Membrane</keyword>
<dbReference type="InterPro" id="IPR007044">
    <property type="entry name" value="Cyclodeamin/CycHdrlase"/>
</dbReference>
<reference evidence="4 5" key="1">
    <citation type="submission" date="2011-08" db="EMBL/GenBank/DDBJ databases">
        <title>The Genome Sequence of Johnsonella ignava ATCC 51276.</title>
        <authorList>
            <consortium name="The Broad Institute Genome Sequencing Platform"/>
            <person name="Earl A."/>
            <person name="Ward D."/>
            <person name="Feldgarden M."/>
            <person name="Gevers D."/>
            <person name="Izard J."/>
            <person name="Blanton J.M."/>
            <person name="Baranova O.V."/>
            <person name="Dewhirst F.E."/>
            <person name="Young S.K."/>
            <person name="Zeng Q."/>
            <person name="Gargeya S."/>
            <person name="Fitzgerald M."/>
            <person name="Haas B."/>
            <person name="Abouelleil A."/>
            <person name="Alvarado L."/>
            <person name="Arachchi H.M."/>
            <person name="Berlin A."/>
            <person name="Brown A."/>
            <person name="Chapman S.B."/>
            <person name="Chen Z."/>
            <person name="Dunbar C."/>
            <person name="Freedman E."/>
            <person name="Gearin G."/>
            <person name="Gellesch M."/>
            <person name="Goldberg J."/>
            <person name="Griggs A."/>
            <person name="Gujja S."/>
            <person name="Heiman D."/>
            <person name="Howarth C."/>
            <person name="Larson L."/>
            <person name="Lui A."/>
            <person name="MacDonald P.J.P."/>
            <person name="Montmayeur A."/>
            <person name="Murphy C."/>
            <person name="Neiman D."/>
            <person name="Pearson M."/>
            <person name="Priest M."/>
            <person name="Roberts A."/>
            <person name="Saif S."/>
            <person name="Shea T."/>
            <person name="Shenoy N."/>
            <person name="Sisk P."/>
            <person name="Stolte C."/>
            <person name="Sykes S."/>
            <person name="Wortman J."/>
            <person name="Nusbaum C."/>
            <person name="Birren B."/>
        </authorList>
    </citation>
    <scope>NUCLEOTIDE SEQUENCE [LARGE SCALE GENOMIC DNA]</scope>
    <source>
        <strain evidence="4 5">ATCC 51276</strain>
    </source>
</reference>
<keyword evidence="2" id="KW-0812">Transmembrane</keyword>
<dbReference type="PROSITE" id="PS51257">
    <property type="entry name" value="PROKAR_LIPOPROTEIN"/>
    <property type="match status" value="1"/>
</dbReference>
<keyword evidence="5" id="KW-1185">Reference proteome</keyword>
<evidence type="ECO:0000313" key="4">
    <source>
        <dbReference type="EMBL" id="EHI55937.1"/>
    </source>
</evidence>
<feature type="transmembrane region" description="Helical" evidence="2">
    <location>
        <begin position="20"/>
        <end position="42"/>
    </location>
</feature>
<dbReference type="PATRIC" id="fig|679200.3.peg.1031"/>
<keyword evidence="1" id="KW-0175">Coiled coil</keyword>
<evidence type="ECO:0000259" key="3">
    <source>
        <dbReference type="Pfam" id="PF04961"/>
    </source>
</evidence>
<evidence type="ECO:0000256" key="2">
    <source>
        <dbReference type="SAM" id="Phobius"/>
    </source>
</evidence>
<dbReference type="Pfam" id="PF04961">
    <property type="entry name" value="FTCD_C"/>
    <property type="match status" value="1"/>
</dbReference>
<dbReference type="HOGENOM" id="CLU_088419_0_1_9"/>
<dbReference type="Proteomes" id="UP000003011">
    <property type="component" value="Unassembled WGS sequence"/>
</dbReference>
<evidence type="ECO:0000313" key="5">
    <source>
        <dbReference type="Proteomes" id="UP000003011"/>
    </source>
</evidence>
<protein>
    <recommendedName>
        <fullName evidence="3">Cyclodeaminase/cyclohydrolase domain-containing protein</fullName>
    </recommendedName>
</protein>
<dbReference type="EMBL" id="ACZL01000015">
    <property type="protein sequence ID" value="EHI55937.1"/>
    <property type="molecule type" value="Genomic_DNA"/>
</dbReference>
<feature type="coiled-coil region" evidence="1">
    <location>
        <begin position="44"/>
        <end position="78"/>
    </location>
</feature>
<dbReference type="AlphaFoldDB" id="G5GHE0"/>
<dbReference type="STRING" id="679200.HMPREF9333_00980"/>